<gene>
    <name evidence="1" type="ORF">Q4528_15960</name>
</gene>
<protein>
    <submittedName>
        <fullName evidence="1">Uncharacterized protein</fullName>
    </submittedName>
</protein>
<accession>A0AAW7YY87</accession>
<evidence type="ECO:0000313" key="1">
    <source>
        <dbReference type="EMBL" id="MDO6575606.1"/>
    </source>
</evidence>
<keyword evidence="2" id="KW-1185">Reference proteome</keyword>
<comment type="caution">
    <text evidence="1">The sequence shown here is derived from an EMBL/GenBank/DDBJ whole genome shotgun (WGS) entry which is preliminary data.</text>
</comment>
<name>A0AAW7YY87_9STAP</name>
<reference evidence="1" key="1">
    <citation type="submission" date="2023-07" db="EMBL/GenBank/DDBJ databases">
        <title>Genome content predicts the carbon catabolic preferences of heterotrophic bacteria.</title>
        <authorList>
            <person name="Gralka M."/>
        </authorList>
    </citation>
    <scope>NUCLEOTIDE SEQUENCE</scope>
    <source>
        <strain evidence="1">E2R20</strain>
    </source>
</reference>
<sequence>MADAAAATGKPVDGLAESFARFQKLGDAKSIKALQKAFGASTTELQDFGAVLDADNNLLVDTPPRVE</sequence>
<dbReference type="Proteomes" id="UP001170310">
    <property type="component" value="Unassembled WGS sequence"/>
</dbReference>
<proteinExistence type="predicted"/>
<dbReference type="AlphaFoldDB" id="A0AAW7YY87"/>
<dbReference type="RefSeq" id="WP_303522748.1">
    <property type="nucleotide sequence ID" value="NZ_JAUOQO010000953.1"/>
</dbReference>
<feature type="non-terminal residue" evidence="1">
    <location>
        <position position="67"/>
    </location>
</feature>
<dbReference type="EMBL" id="JAUOQO010000953">
    <property type="protein sequence ID" value="MDO6575606.1"/>
    <property type="molecule type" value="Genomic_DNA"/>
</dbReference>
<organism evidence="1 2">
    <name type="scientific">Staphylococcus pasteuri_A</name>
    <dbReference type="NCBI Taxonomy" id="3062664"/>
    <lineage>
        <taxon>Bacteria</taxon>
        <taxon>Bacillati</taxon>
        <taxon>Bacillota</taxon>
        <taxon>Bacilli</taxon>
        <taxon>Bacillales</taxon>
        <taxon>Staphylococcaceae</taxon>
        <taxon>Staphylococcus</taxon>
    </lineage>
</organism>
<evidence type="ECO:0000313" key="2">
    <source>
        <dbReference type="Proteomes" id="UP001170310"/>
    </source>
</evidence>